<dbReference type="AlphaFoldDB" id="A0A3N5XYS7"/>
<sequence length="200" mass="23272">MGGINSGCYQRTNSKRLTTDMLDIDLRRFKQRGWLKFNSIGTLSWTRAGYKIGEVEYVMTENAFHISYYSSQINQSITQSIHIKKTACNFGGSRLWFECPSCRKNVLLLYGGEQFHCRKCHELVHPSVNESKIYRALRAVEKYQNKLSQGSNLCALDGIDWIEKPKWMRWHTYEKIQQKAAGKQSDLEQKMTEFFGCSML</sequence>
<name>A0A3N5XYS7_9ALTE</name>
<dbReference type="OrthoDB" id="5951715at2"/>
<protein>
    <submittedName>
        <fullName evidence="1">Uncharacterized protein</fullName>
    </submittedName>
</protein>
<dbReference type="RefSeq" id="WP_124029274.1">
    <property type="nucleotide sequence ID" value="NZ_JBHRSN010000013.1"/>
</dbReference>
<dbReference type="Proteomes" id="UP000275281">
    <property type="component" value="Unassembled WGS sequence"/>
</dbReference>
<evidence type="ECO:0000313" key="1">
    <source>
        <dbReference type="EMBL" id="RPJ65146.1"/>
    </source>
</evidence>
<comment type="caution">
    <text evidence="1">The sequence shown here is derived from an EMBL/GenBank/DDBJ whole genome shotgun (WGS) entry which is preliminary data.</text>
</comment>
<keyword evidence="2" id="KW-1185">Reference proteome</keyword>
<reference evidence="1 2" key="1">
    <citation type="submission" date="2018-11" db="EMBL/GenBank/DDBJ databases">
        <authorList>
            <person name="Ye M.-Q."/>
            <person name="Du Z.-J."/>
        </authorList>
    </citation>
    <scope>NUCLEOTIDE SEQUENCE [LARGE SCALE GENOMIC DNA]</scope>
    <source>
        <strain evidence="1 2">U0105</strain>
    </source>
</reference>
<gene>
    <name evidence="1" type="ORF">DRW07_17725</name>
</gene>
<accession>A0A3N5XYS7</accession>
<evidence type="ECO:0000313" key="2">
    <source>
        <dbReference type="Proteomes" id="UP000275281"/>
    </source>
</evidence>
<dbReference type="EMBL" id="RPOK01000006">
    <property type="protein sequence ID" value="RPJ65146.1"/>
    <property type="molecule type" value="Genomic_DNA"/>
</dbReference>
<proteinExistence type="predicted"/>
<organism evidence="1 2">
    <name type="scientific">Alteromonas sediminis</name>
    <dbReference type="NCBI Taxonomy" id="2259342"/>
    <lineage>
        <taxon>Bacteria</taxon>
        <taxon>Pseudomonadati</taxon>
        <taxon>Pseudomonadota</taxon>
        <taxon>Gammaproteobacteria</taxon>
        <taxon>Alteromonadales</taxon>
        <taxon>Alteromonadaceae</taxon>
        <taxon>Alteromonas/Salinimonas group</taxon>
        <taxon>Alteromonas</taxon>
    </lineage>
</organism>